<organism evidence="7">
    <name type="scientific">Thermosulfidibacter takaii</name>
    <dbReference type="NCBI Taxonomy" id="412593"/>
    <lineage>
        <taxon>Bacteria</taxon>
        <taxon>Pseudomonadati</taxon>
        <taxon>Thermosulfidibacterota</taxon>
        <taxon>Thermosulfidibacteria</taxon>
        <taxon>Thermosulfidibacterales</taxon>
        <taxon>Thermosulfidibacteraceae</taxon>
    </lineage>
</organism>
<evidence type="ECO:0000256" key="4">
    <source>
        <dbReference type="ARBA" id="ARBA00023136"/>
    </source>
</evidence>
<feature type="transmembrane region" description="Helical" evidence="5">
    <location>
        <begin position="87"/>
        <end position="119"/>
    </location>
</feature>
<feature type="transmembrane region" description="Helical" evidence="5">
    <location>
        <begin position="6"/>
        <end position="25"/>
    </location>
</feature>
<proteinExistence type="predicted"/>
<sequence>MVRLRKILVTLGVLAAVFLVALVILSRKGEIYNRFISLIHLEESAKKEKSLTHRRDFYKTALALIREKPLLGWGCGRKTPRSIKTGAFFSILALLVHGLVTNFFRQPFIFLLFLYIALINTEVRSETVP</sequence>
<keyword evidence="4 5" id="KW-0472">Membrane</keyword>
<dbReference type="Pfam" id="PF04932">
    <property type="entry name" value="Wzy_C"/>
    <property type="match status" value="1"/>
</dbReference>
<feature type="domain" description="O-antigen ligase-related" evidence="6">
    <location>
        <begin position="5"/>
        <end position="77"/>
    </location>
</feature>
<accession>A0A7C0U741</accession>
<name>A0A7C0U741_9BACT</name>
<evidence type="ECO:0000256" key="5">
    <source>
        <dbReference type="SAM" id="Phobius"/>
    </source>
</evidence>
<comment type="subcellular location">
    <subcellularLocation>
        <location evidence="1">Membrane</location>
        <topology evidence="1">Multi-pass membrane protein</topology>
    </subcellularLocation>
</comment>
<protein>
    <recommendedName>
        <fullName evidence="6">O-antigen ligase-related domain-containing protein</fullName>
    </recommendedName>
</protein>
<evidence type="ECO:0000256" key="3">
    <source>
        <dbReference type="ARBA" id="ARBA00022989"/>
    </source>
</evidence>
<comment type="caution">
    <text evidence="7">The sequence shown here is derived from an EMBL/GenBank/DDBJ whole genome shotgun (WGS) entry which is preliminary data.</text>
</comment>
<dbReference type="InterPro" id="IPR007016">
    <property type="entry name" value="O-antigen_ligase-rel_domated"/>
</dbReference>
<gene>
    <name evidence="7" type="ORF">ENF32_04780</name>
</gene>
<keyword evidence="2 5" id="KW-0812">Transmembrane</keyword>
<evidence type="ECO:0000313" key="7">
    <source>
        <dbReference type="EMBL" id="HDD53363.1"/>
    </source>
</evidence>
<evidence type="ECO:0000259" key="6">
    <source>
        <dbReference type="Pfam" id="PF04932"/>
    </source>
</evidence>
<dbReference type="EMBL" id="DQWS01000179">
    <property type="protein sequence ID" value="HDD53363.1"/>
    <property type="molecule type" value="Genomic_DNA"/>
</dbReference>
<dbReference type="Proteomes" id="UP000885690">
    <property type="component" value="Unassembled WGS sequence"/>
</dbReference>
<dbReference type="GO" id="GO:0016020">
    <property type="term" value="C:membrane"/>
    <property type="evidence" value="ECO:0007669"/>
    <property type="project" value="UniProtKB-SubCell"/>
</dbReference>
<evidence type="ECO:0000256" key="1">
    <source>
        <dbReference type="ARBA" id="ARBA00004141"/>
    </source>
</evidence>
<reference evidence="7" key="1">
    <citation type="journal article" date="2020" name="mSystems">
        <title>Genome- and Community-Level Interaction Insights into Carbon Utilization and Element Cycling Functions of Hydrothermarchaeota in Hydrothermal Sediment.</title>
        <authorList>
            <person name="Zhou Z."/>
            <person name="Liu Y."/>
            <person name="Xu W."/>
            <person name="Pan J."/>
            <person name="Luo Z.H."/>
            <person name="Li M."/>
        </authorList>
    </citation>
    <scope>NUCLEOTIDE SEQUENCE [LARGE SCALE GENOMIC DNA]</scope>
    <source>
        <strain evidence="7">HyVt-115</strain>
    </source>
</reference>
<evidence type="ECO:0000256" key="2">
    <source>
        <dbReference type="ARBA" id="ARBA00022692"/>
    </source>
</evidence>
<dbReference type="AlphaFoldDB" id="A0A7C0U741"/>
<keyword evidence="3 5" id="KW-1133">Transmembrane helix</keyword>